<dbReference type="AlphaFoldDB" id="A0A8S1QP88"/>
<dbReference type="EMBL" id="CAJJDM010000208">
    <property type="protein sequence ID" value="CAD8117439.1"/>
    <property type="molecule type" value="Genomic_DNA"/>
</dbReference>
<evidence type="ECO:0000313" key="2">
    <source>
        <dbReference type="Proteomes" id="UP000688137"/>
    </source>
</evidence>
<keyword evidence="2" id="KW-1185">Reference proteome</keyword>
<name>A0A8S1QP88_PARPR</name>
<evidence type="ECO:0000313" key="1">
    <source>
        <dbReference type="EMBL" id="CAD8117439.1"/>
    </source>
</evidence>
<gene>
    <name evidence="1" type="ORF">PPRIM_AZ9-3.1.T1990004</name>
</gene>
<protein>
    <submittedName>
        <fullName evidence="1">Uncharacterized protein</fullName>
    </submittedName>
</protein>
<accession>A0A8S1QP88</accession>
<reference evidence="1" key="1">
    <citation type="submission" date="2021-01" db="EMBL/GenBank/DDBJ databases">
        <authorList>
            <consortium name="Genoscope - CEA"/>
            <person name="William W."/>
        </authorList>
    </citation>
    <scope>NUCLEOTIDE SEQUENCE</scope>
</reference>
<proteinExistence type="predicted"/>
<sequence>MNQEKSYQSLLLKQEDNTQLRKFDLDMVIYQQMQQQLQQEQTYNPNQISNQILKPQQLAQTPLKTLFSQSSNKSKQSKKSKGFINPLYHEVLDIFKYIKVNINSQIQTIKEVTTSTNQDYRFFKPITEIQIKKLQYQILIQNIISTQLQINIDNQTKSMLFPCDIQIKIVNNKAKRQFIIIQYLVYLKTQISIFKLQEFDFL</sequence>
<comment type="caution">
    <text evidence="1">The sequence shown here is derived from an EMBL/GenBank/DDBJ whole genome shotgun (WGS) entry which is preliminary data.</text>
</comment>
<dbReference type="Proteomes" id="UP000688137">
    <property type="component" value="Unassembled WGS sequence"/>
</dbReference>
<organism evidence="1 2">
    <name type="scientific">Paramecium primaurelia</name>
    <dbReference type="NCBI Taxonomy" id="5886"/>
    <lineage>
        <taxon>Eukaryota</taxon>
        <taxon>Sar</taxon>
        <taxon>Alveolata</taxon>
        <taxon>Ciliophora</taxon>
        <taxon>Intramacronucleata</taxon>
        <taxon>Oligohymenophorea</taxon>
        <taxon>Peniculida</taxon>
        <taxon>Parameciidae</taxon>
        <taxon>Paramecium</taxon>
    </lineage>
</organism>